<evidence type="ECO:0000313" key="2">
    <source>
        <dbReference type="EMBL" id="CAE8697776.1"/>
    </source>
</evidence>
<sequence>DDDTWLAATLTEVREDGTRLITWEEGSVSEVAADYVRGIGGEGAEEAAEGAEVEGWEEPAAEAEDPAAAAAAAAAAEEMEALMAAAEAAGACDEADAEVAGHAAPCAMFWGAALSEQEAPGTEQKRERPLGLMSSAKALEMCLEAKRAKKGGR</sequence>
<proteinExistence type="predicted"/>
<evidence type="ECO:0000313" key="1">
    <source>
        <dbReference type="EMBL" id="CAE8607309.1"/>
    </source>
</evidence>
<name>A0A813K5Q7_POLGL</name>
<dbReference type="Proteomes" id="UP000626109">
    <property type="component" value="Unassembled WGS sequence"/>
</dbReference>
<protein>
    <submittedName>
        <fullName evidence="2">Uncharacterized protein</fullName>
    </submittedName>
</protein>
<evidence type="ECO:0000313" key="4">
    <source>
        <dbReference type="Proteomes" id="UP000654075"/>
    </source>
</evidence>
<organism evidence="2 3">
    <name type="scientific">Polarella glacialis</name>
    <name type="common">Dinoflagellate</name>
    <dbReference type="NCBI Taxonomy" id="89957"/>
    <lineage>
        <taxon>Eukaryota</taxon>
        <taxon>Sar</taxon>
        <taxon>Alveolata</taxon>
        <taxon>Dinophyceae</taxon>
        <taxon>Suessiales</taxon>
        <taxon>Suessiaceae</taxon>
        <taxon>Polarella</taxon>
    </lineage>
</organism>
<dbReference type="AlphaFoldDB" id="A0A813K5Q7"/>
<dbReference type="Proteomes" id="UP000654075">
    <property type="component" value="Unassembled WGS sequence"/>
</dbReference>
<feature type="non-terminal residue" evidence="2">
    <location>
        <position position="1"/>
    </location>
</feature>
<comment type="caution">
    <text evidence="2">The sequence shown here is derived from an EMBL/GenBank/DDBJ whole genome shotgun (WGS) entry which is preliminary data.</text>
</comment>
<dbReference type="EMBL" id="CAJNNW010028818">
    <property type="protein sequence ID" value="CAE8697776.1"/>
    <property type="molecule type" value="Genomic_DNA"/>
</dbReference>
<accession>A0A813K5Q7</accession>
<dbReference type="EMBL" id="CAJNNV010021160">
    <property type="protein sequence ID" value="CAE8607309.1"/>
    <property type="molecule type" value="Genomic_DNA"/>
</dbReference>
<keyword evidence="4" id="KW-1185">Reference proteome</keyword>
<reference evidence="2" key="1">
    <citation type="submission" date="2021-02" db="EMBL/GenBank/DDBJ databases">
        <authorList>
            <person name="Dougan E. K."/>
            <person name="Rhodes N."/>
            <person name="Thang M."/>
            <person name="Chan C."/>
        </authorList>
    </citation>
    <scope>NUCLEOTIDE SEQUENCE</scope>
</reference>
<gene>
    <name evidence="1" type="ORF">PGLA1383_LOCUS25245</name>
    <name evidence="2" type="ORF">PGLA2088_LOCUS30442</name>
</gene>
<evidence type="ECO:0000313" key="3">
    <source>
        <dbReference type="Proteomes" id="UP000626109"/>
    </source>
</evidence>